<comment type="caution">
    <text evidence="2">The sequence shown here is derived from an EMBL/GenBank/DDBJ whole genome shotgun (WGS) entry which is preliminary data.</text>
</comment>
<dbReference type="Pfam" id="PF22775">
    <property type="entry name" value="GA_3"/>
    <property type="match status" value="1"/>
</dbReference>
<dbReference type="PANTHER" id="PTHR43308">
    <property type="entry name" value="OUTER MEMBRANE PROTEIN ALPHA-RELATED"/>
    <property type="match status" value="1"/>
</dbReference>
<feature type="domain" description="SLH" evidence="1">
    <location>
        <begin position="1037"/>
        <end position="1096"/>
    </location>
</feature>
<dbReference type="InterPro" id="IPR046240">
    <property type="entry name" value="DUF6273"/>
</dbReference>
<dbReference type="PROSITE" id="PS51272">
    <property type="entry name" value="SLH"/>
    <property type="match status" value="3"/>
</dbReference>
<dbReference type="InterPro" id="IPR051465">
    <property type="entry name" value="Cell_Envelope_Struct_Comp"/>
</dbReference>
<evidence type="ECO:0000313" key="3">
    <source>
        <dbReference type="Proteomes" id="UP000092024"/>
    </source>
</evidence>
<proteinExistence type="predicted"/>
<name>A0A1A5Y9L7_9BACL</name>
<feature type="domain" description="SLH" evidence="1">
    <location>
        <begin position="1097"/>
        <end position="1160"/>
    </location>
</feature>
<dbReference type="Pfam" id="PF00395">
    <property type="entry name" value="SLH"/>
    <property type="match status" value="3"/>
</dbReference>
<dbReference type="Proteomes" id="UP000092024">
    <property type="component" value="Unassembled WGS sequence"/>
</dbReference>
<evidence type="ECO:0000259" key="1">
    <source>
        <dbReference type="PROSITE" id="PS51272"/>
    </source>
</evidence>
<sequence length="1226" mass="130658">MNRQLRSVVAVMLVITLLWTGLPNFAESSVRANGALTLGDLPVGSLVKEMEGYDGNWVILSQGHYGAGNTLLLLDGTAALMEEAYGTWQNSPVRSFLRSTFYDQLSQRFRDHIAEVTTYQNDEATDNETLFLLSLFELYPTDVDYPSKDILPAGGNHGTLIEGALDYFSNCVDNNKCWLRSNSANNQGRKFLVSVYLSPVNIDYRVKPAVNLIDTTPVFGPYTSEGKTYYTLFEPQIDAQLEAVKAAINSLPDSSQVTLSNKAAIVDARIAYNALSTEQQALVDNLARLTDAEEAITALEDAAASVKAAIGNLPEGSQVTLARKAAINSARSAYNALSTEQQALVDNLTRLTDAEQAITALEDAAASVKAAIGNLPDGNQVTLANKAAINSARNAYNTLSIEQQALVDNLTRLTDAEQAITALEDAAASVKAAIGELPAASQVTLAHKADITAARNAYNALSTEQQALVDNLARLTDAEEAITALEDAAASVKATIGNLPEGSQVTLAHKADITAARSAYNALSTEQQALVDNLARLTDAEQAITALEDSAASVKAAIGELPAASQVTLAHKSTIAAARNAYNALSAEQQALVDNLTRLTDAEQVITALEDAAASVKAAIGELPAASQVTLAHKSTIAAARNAYNALSAEQQALVDNLTRLTDAEQVITALEDAAASVKAAIGELPAASQVTLAHKSTIAAARNAYNALSAEQQALVDNLTRLTDAEQVITALEDAAASVKAAIGELPAASQVTLAHKSTIAAARSAYNALSTEQQALVDNLTRLTDAEQAVRLLEFTPSALPIMSPKISDFDLWLNGEKLKLAYWSNPNGQNQPSAKSMVLFKEQELYAYLGNAENGTLLQLPILTGRDQAIVGVSLPLTSYLSKKEISLAINTESYSYTIPMQHLTLDKLLKAFGPSVKEEDILLEFIIDAADEKRIAKLQTEAAAGRLTAVSKPVKFSIVAVSGEVKVEMQDFLGYVERSILLPEGDSASKIVTGVVIEADGSLRHVPTKITQSNGIYRAVISSMTNSVYAIVSFHSELSDIEQHWARPYVLELAARAVVQGDENGRFLPDNVVTRAEFAAMLTRALGLPAENGENPFSDVDTASWYSPSVHSAYKYGLISGFGDGNFHPGSTLTRQQAAVMMASALKLAGAAPASNPQAVESSRPFKDSDQISPWAKDDIDSAAQAGIISGRANGQFDPHLEITRAETATMLYRLLTYLELI</sequence>
<dbReference type="STRING" id="1844972.A7K91_01495"/>
<accession>A0A1A5Y9L7</accession>
<keyword evidence="3" id="KW-1185">Reference proteome</keyword>
<dbReference type="InterPro" id="IPR054725">
    <property type="entry name" value="Epr_GA-like"/>
</dbReference>
<dbReference type="EMBL" id="LYPA01000080">
    <property type="protein sequence ID" value="OBR62321.1"/>
    <property type="molecule type" value="Genomic_DNA"/>
</dbReference>
<dbReference type="RefSeq" id="WP_068687181.1">
    <property type="nucleotide sequence ID" value="NZ_LYPA01000080.1"/>
</dbReference>
<dbReference type="AlphaFoldDB" id="A0A1A5Y9L7"/>
<feature type="domain" description="SLH" evidence="1">
    <location>
        <begin position="1167"/>
        <end position="1226"/>
    </location>
</feature>
<dbReference type="InterPro" id="IPR001119">
    <property type="entry name" value="SLH_dom"/>
</dbReference>
<gene>
    <name evidence="2" type="ORF">A7K91_01495</name>
</gene>
<dbReference type="PANTHER" id="PTHR43308:SF5">
    <property type="entry name" value="S-LAYER PROTEIN _ PEPTIDOGLYCAN ENDO-BETA-N-ACETYLGLUCOSAMINIDASE"/>
    <property type="match status" value="1"/>
</dbReference>
<reference evidence="2 3" key="1">
    <citation type="submission" date="2016-05" db="EMBL/GenBank/DDBJ databases">
        <title>Paenibacillus oryzae. sp. nov., isolated from the rice root.</title>
        <authorList>
            <person name="Zhang J."/>
            <person name="Zhang X."/>
        </authorList>
    </citation>
    <scope>NUCLEOTIDE SEQUENCE [LARGE SCALE GENOMIC DNA]</scope>
    <source>
        <strain evidence="2 3">1DrF-4</strain>
    </source>
</reference>
<organism evidence="2 3">
    <name type="scientific">Paenibacillus oryzae</name>
    <dbReference type="NCBI Taxonomy" id="1844972"/>
    <lineage>
        <taxon>Bacteria</taxon>
        <taxon>Bacillati</taxon>
        <taxon>Bacillota</taxon>
        <taxon>Bacilli</taxon>
        <taxon>Bacillales</taxon>
        <taxon>Paenibacillaceae</taxon>
        <taxon>Paenibacillus</taxon>
    </lineage>
</organism>
<protein>
    <recommendedName>
        <fullName evidence="1">SLH domain-containing protein</fullName>
    </recommendedName>
</protein>
<dbReference type="OrthoDB" id="9798386at2"/>
<evidence type="ECO:0000313" key="2">
    <source>
        <dbReference type="EMBL" id="OBR62321.1"/>
    </source>
</evidence>
<dbReference type="Pfam" id="PF19789">
    <property type="entry name" value="DUF6273"/>
    <property type="match status" value="1"/>
</dbReference>